<sequence length="112" mass="12046">MGRPMITRRCALLDAKEMRAGRASRPVVGRIASGGGRRRPMLMRGDGRTLLLGCAAVHALVAARCRTMAHDVARLRRACRGRVRGPAPRTIFVMAAAGGGRLSAVLRRCRDG</sequence>
<accession>A0A2Z6ZT47</accession>
<dbReference type="EMBL" id="KV172062">
    <property type="protein sequence ID" value="KZT75951.1"/>
    <property type="molecule type" value="Genomic_DNA"/>
</dbReference>
<proteinExistence type="predicted"/>
<dbReference type="Proteomes" id="UP000250235">
    <property type="component" value="Unassembled WGS sequence"/>
</dbReference>
<evidence type="ECO:0000313" key="1">
    <source>
        <dbReference type="EMBL" id="KZT75951.1"/>
    </source>
</evidence>
<gene>
    <name evidence="1" type="ORF">F511_47025</name>
</gene>
<organism evidence="1 2">
    <name type="scientific">Dorcoceras hygrometricum</name>
    <dbReference type="NCBI Taxonomy" id="472368"/>
    <lineage>
        <taxon>Eukaryota</taxon>
        <taxon>Viridiplantae</taxon>
        <taxon>Streptophyta</taxon>
        <taxon>Embryophyta</taxon>
        <taxon>Tracheophyta</taxon>
        <taxon>Spermatophyta</taxon>
        <taxon>Magnoliopsida</taxon>
        <taxon>eudicotyledons</taxon>
        <taxon>Gunneridae</taxon>
        <taxon>Pentapetalae</taxon>
        <taxon>asterids</taxon>
        <taxon>lamiids</taxon>
        <taxon>Lamiales</taxon>
        <taxon>Gesneriaceae</taxon>
        <taxon>Didymocarpoideae</taxon>
        <taxon>Trichosporeae</taxon>
        <taxon>Loxocarpinae</taxon>
        <taxon>Dorcoceras</taxon>
    </lineage>
</organism>
<name>A0A2Z6ZT47_9LAMI</name>
<protein>
    <submittedName>
        <fullName evidence="1">Uncharacterized protein</fullName>
    </submittedName>
</protein>
<reference evidence="1 2" key="1">
    <citation type="journal article" date="2015" name="Proc. Natl. Acad. Sci. U.S.A.">
        <title>The resurrection genome of Boea hygrometrica: A blueprint for survival of dehydration.</title>
        <authorList>
            <person name="Xiao L."/>
            <person name="Yang G."/>
            <person name="Zhang L."/>
            <person name="Yang X."/>
            <person name="Zhao S."/>
            <person name="Ji Z."/>
            <person name="Zhou Q."/>
            <person name="Hu M."/>
            <person name="Wang Y."/>
            <person name="Chen M."/>
            <person name="Xu Y."/>
            <person name="Jin H."/>
            <person name="Xiao X."/>
            <person name="Hu G."/>
            <person name="Bao F."/>
            <person name="Hu Y."/>
            <person name="Wan P."/>
            <person name="Li L."/>
            <person name="Deng X."/>
            <person name="Kuang T."/>
            <person name="Xiang C."/>
            <person name="Zhu J.K."/>
            <person name="Oliver M.J."/>
            <person name="He Y."/>
        </authorList>
    </citation>
    <scope>NUCLEOTIDE SEQUENCE [LARGE SCALE GENOMIC DNA]</scope>
    <source>
        <strain evidence="2">cv. XS01</strain>
    </source>
</reference>
<dbReference type="AlphaFoldDB" id="A0A2Z6ZT47"/>
<keyword evidence="2" id="KW-1185">Reference proteome</keyword>
<evidence type="ECO:0000313" key="2">
    <source>
        <dbReference type="Proteomes" id="UP000250235"/>
    </source>
</evidence>